<dbReference type="PROSITE" id="PS50801">
    <property type="entry name" value="STAS"/>
    <property type="match status" value="1"/>
</dbReference>
<dbReference type="CDD" id="cd07043">
    <property type="entry name" value="STAS_anti-anti-sigma_factors"/>
    <property type="match status" value="1"/>
</dbReference>
<sequence length="119" mass="12438">MSALRSGAHGSISATCLADVTVVRLSGEIDQGLRPQASSALAASLRRHVPVVLDAEDVTFIDASGLSFVIQCSRIGHEQGLSVRMATCSPCVHDMLEMVGADSLFDGEPDGAEPRSDRG</sequence>
<dbReference type="EMBL" id="JAAXOY010000002">
    <property type="protein sequence ID" value="NKY38065.1"/>
    <property type="molecule type" value="Genomic_DNA"/>
</dbReference>
<organism evidence="2 3">
    <name type="scientific">Cellulomonas septica</name>
    <dbReference type="NCBI Taxonomy" id="285080"/>
    <lineage>
        <taxon>Bacteria</taxon>
        <taxon>Bacillati</taxon>
        <taxon>Actinomycetota</taxon>
        <taxon>Actinomycetes</taxon>
        <taxon>Micrococcales</taxon>
        <taxon>Cellulomonadaceae</taxon>
        <taxon>Cellulomonas</taxon>
    </lineage>
</organism>
<name>A0ABX1JUT8_9CELL</name>
<dbReference type="Pfam" id="PF13466">
    <property type="entry name" value="STAS_2"/>
    <property type="match status" value="1"/>
</dbReference>
<dbReference type="Proteomes" id="UP000777774">
    <property type="component" value="Unassembled WGS sequence"/>
</dbReference>
<protein>
    <submittedName>
        <fullName evidence="2">STAS domain-containing protein</fullName>
    </submittedName>
</protein>
<gene>
    <name evidence="2" type="ORF">HGA02_00570</name>
</gene>
<evidence type="ECO:0000259" key="1">
    <source>
        <dbReference type="PROSITE" id="PS50801"/>
    </source>
</evidence>
<evidence type="ECO:0000313" key="2">
    <source>
        <dbReference type="EMBL" id="NKY38065.1"/>
    </source>
</evidence>
<reference evidence="2 3" key="1">
    <citation type="submission" date="2020-04" db="EMBL/GenBank/DDBJ databases">
        <title>MicrobeNet Type strains.</title>
        <authorList>
            <person name="Nicholson A.C."/>
        </authorList>
    </citation>
    <scope>NUCLEOTIDE SEQUENCE [LARGE SCALE GENOMIC DNA]</scope>
    <source>
        <strain evidence="2 3">ATCC BAA-787</strain>
    </source>
</reference>
<comment type="caution">
    <text evidence="2">The sequence shown here is derived from an EMBL/GenBank/DDBJ whole genome shotgun (WGS) entry which is preliminary data.</text>
</comment>
<dbReference type="PANTHER" id="PTHR33495:SF2">
    <property type="entry name" value="ANTI-SIGMA FACTOR ANTAGONIST TM_1081-RELATED"/>
    <property type="match status" value="1"/>
</dbReference>
<dbReference type="InterPro" id="IPR058548">
    <property type="entry name" value="MlaB-like_STAS"/>
</dbReference>
<dbReference type="RefSeq" id="WP_168676414.1">
    <property type="nucleotide sequence ID" value="NZ_JAAXOY010000002.1"/>
</dbReference>
<dbReference type="Gene3D" id="3.30.750.24">
    <property type="entry name" value="STAS domain"/>
    <property type="match status" value="1"/>
</dbReference>
<feature type="domain" description="STAS" evidence="1">
    <location>
        <begin position="10"/>
        <end position="100"/>
    </location>
</feature>
<dbReference type="SUPFAM" id="SSF52091">
    <property type="entry name" value="SpoIIaa-like"/>
    <property type="match status" value="1"/>
</dbReference>
<accession>A0ABX1JUT8</accession>
<dbReference type="PANTHER" id="PTHR33495">
    <property type="entry name" value="ANTI-SIGMA FACTOR ANTAGONIST TM_1081-RELATED-RELATED"/>
    <property type="match status" value="1"/>
</dbReference>
<keyword evidence="3" id="KW-1185">Reference proteome</keyword>
<dbReference type="InterPro" id="IPR036513">
    <property type="entry name" value="STAS_dom_sf"/>
</dbReference>
<proteinExistence type="predicted"/>
<dbReference type="InterPro" id="IPR002645">
    <property type="entry name" value="STAS_dom"/>
</dbReference>
<evidence type="ECO:0000313" key="3">
    <source>
        <dbReference type="Proteomes" id="UP000777774"/>
    </source>
</evidence>